<dbReference type="InterPro" id="IPR001965">
    <property type="entry name" value="Znf_PHD"/>
</dbReference>
<dbReference type="EMBL" id="JABSTR010000004">
    <property type="protein sequence ID" value="KAH9367873.1"/>
    <property type="molecule type" value="Genomic_DNA"/>
</dbReference>
<keyword evidence="4" id="KW-0175">Coiled coil</keyword>
<evidence type="ECO:0000256" key="2">
    <source>
        <dbReference type="ARBA" id="ARBA00022771"/>
    </source>
</evidence>
<name>A0A9J6FZP3_HAELO</name>
<proteinExistence type="predicted"/>
<protein>
    <recommendedName>
        <fullName evidence="5">Zinc finger PHD-type domain-containing protein</fullName>
    </recommendedName>
</protein>
<keyword evidence="1" id="KW-0479">Metal-binding</keyword>
<dbReference type="Proteomes" id="UP000821853">
    <property type="component" value="Chromosome 2"/>
</dbReference>
<evidence type="ECO:0000256" key="3">
    <source>
        <dbReference type="ARBA" id="ARBA00022833"/>
    </source>
</evidence>
<feature type="coiled-coil region" evidence="4">
    <location>
        <begin position="147"/>
        <end position="181"/>
    </location>
</feature>
<organism evidence="6 7">
    <name type="scientific">Haemaphysalis longicornis</name>
    <name type="common">Bush tick</name>
    <dbReference type="NCBI Taxonomy" id="44386"/>
    <lineage>
        <taxon>Eukaryota</taxon>
        <taxon>Metazoa</taxon>
        <taxon>Ecdysozoa</taxon>
        <taxon>Arthropoda</taxon>
        <taxon>Chelicerata</taxon>
        <taxon>Arachnida</taxon>
        <taxon>Acari</taxon>
        <taxon>Parasitiformes</taxon>
        <taxon>Ixodida</taxon>
        <taxon>Ixodoidea</taxon>
        <taxon>Ixodidae</taxon>
        <taxon>Haemaphysalinae</taxon>
        <taxon>Haemaphysalis</taxon>
    </lineage>
</organism>
<dbReference type="InterPro" id="IPR057251">
    <property type="entry name" value="FP_C"/>
</dbReference>
<reference evidence="6 7" key="1">
    <citation type="journal article" date="2020" name="Cell">
        <title>Large-Scale Comparative Analyses of Tick Genomes Elucidate Their Genetic Diversity and Vector Capacities.</title>
        <authorList>
            <consortium name="Tick Genome and Microbiome Consortium (TIGMIC)"/>
            <person name="Jia N."/>
            <person name="Wang J."/>
            <person name="Shi W."/>
            <person name="Du L."/>
            <person name="Sun Y."/>
            <person name="Zhan W."/>
            <person name="Jiang J.F."/>
            <person name="Wang Q."/>
            <person name="Zhang B."/>
            <person name="Ji P."/>
            <person name="Bell-Sakyi L."/>
            <person name="Cui X.M."/>
            <person name="Yuan T.T."/>
            <person name="Jiang B.G."/>
            <person name="Yang W.F."/>
            <person name="Lam T.T."/>
            <person name="Chang Q.C."/>
            <person name="Ding S.J."/>
            <person name="Wang X.J."/>
            <person name="Zhu J.G."/>
            <person name="Ruan X.D."/>
            <person name="Zhao L."/>
            <person name="Wei J.T."/>
            <person name="Ye R.Z."/>
            <person name="Que T.C."/>
            <person name="Du C.H."/>
            <person name="Zhou Y.H."/>
            <person name="Cheng J.X."/>
            <person name="Dai P.F."/>
            <person name="Guo W.B."/>
            <person name="Han X.H."/>
            <person name="Huang E.J."/>
            <person name="Li L.F."/>
            <person name="Wei W."/>
            <person name="Gao Y.C."/>
            <person name="Liu J.Z."/>
            <person name="Shao H.Z."/>
            <person name="Wang X."/>
            <person name="Wang C.C."/>
            <person name="Yang T.C."/>
            <person name="Huo Q.B."/>
            <person name="Li W."/>
            <person name="Chen H.Y."/>
            <person name="Chen S.E."/>
            <person name="Zhou L.G."/>
            <person name="Ni X.B."/>
            <person name="Tian J.H."/>
            <person name="Sheng Y."/>
            <person name="Liu T."/>
            <person name="Pan Y.S."/>
            <person name="Xia L.Y."/>
            <person name="Li J."/>
            <person name="Zhao F."/>
            <person name="Cao W.C."/>
        </authorList>
    </citation>
    <scope>NUCLEOTIDE SEQUENCE [LARGE SCALE GENOMIC DNA]</scope>
    <source>
        <strain evidence="6">HaeL-2018</strain>
    </source>
</reference>
<evidence type="ECO:0000256" key="1">
    <source>
        <dbReference type="ARBA" id="ARBA00022723"/>
    </source>
</evidence>
<dbReference type="Pfam" id="PF25298">
    <property type="entry name" value="Baculo_FP_2nd"/>
    <property type="match status" value="1"/>
</dbReference>
<dbReference type="VEuPathDB" id="VectorBase:HLOH_065372"/>
<dbReference type="InterPro" id="IPR011011">
    <property type="entry name" value="Znf_FYVE_PHD"/>
</dbReference>
<evidence type="ECO:0000313" key="6">
    <source>
        <dbReference type="EMBL" id="KAH9367873.1"/>
    </source>
</evidence>
<evidence type="ECO:0000313" key="7">
    <source>
        <dbReference type="Proteomes" id="UP000821853"/>
    </source>
</evidence>
<dbReference type="OMA" id="QYSHRAN"/>
<dbReference type="InterPro" id="IPR013083">
    <property type="entry name" value="Znf_RING/FYVE/PHD"/>
</dbReference>
<feature type="domain" description="Zinc finger PHD-type" evidence="5">
    <location>
        <begin position="6"/>
        <end position="61"/>
    </location>
</feature>
<dbReference type="OrthoDB" id="7048166at2759"/>
<dbReference type="SMART" id="SM00249">
    <property type="entry name" value="PHD"/>
    <property type="match status" value="1"/>
</dbReference>
<dbReference type="Gene3D" id="3.30.40.10">
    <property type="entry name" value="Zinc/RING finger domain, C3HC4 (zinc finger)"/>
    <property type="match status" value="1"/>
</dbReference>
<comment type="caution">
    <text evidence="6">The sequence shown here is derived from an EMBL/GenBank/DDBJ whole genome shotgun (WGS) entry which is preliminary data.</text>
</comment>
<dbReference type="GO" id="GO:0008270">
    <property type="term" value="F:zinc ion binding"/>
    <property type="evidence" value="ECO:0007669"/>
    <property type="project" value="UniProtKB-KW"/>
</dbReference>
<dbReference type="CDD" id="cd15489">
    <property type="entry name" value="PHD_SF"/>
    <property type="match status" value="1"/>
</dbReference>
<accession>A0A9J6FZP3</accession>
<dbReference type="SUPFAM" id="SSF57903">
    <property type="entry name" value="FYVE/PHD zinc finger"/>
    <property type="match status" value="1"/>
</dbReference>
<keyword evidence="7" id="KW-1185">Reference proteome</keyword>
<evidence type="ECO:0000259" key="5">
    <source>
        <dbReference type="SMART" id="SM00249"/>
    </source>
</evidence>
<gene>
    <name evidence="6" type="ORF">HPB48_001706</name>
</gene>
<sequence>MSDQDSCIVCHELIPDDGKFMKCSECNHCYHLGQTCSGIASGIFTTMGQAKRDAWVCKTCRSVKKRQGPSSQYDGSQAGDSSCSESALLSELREIRKILESLPELHAKVDSLLLLRTEFVGLSKHVQELQESVEFTSKQYDTILDQVKANQQQMSKGEEEIDALKKTVFEQAMQIQRLQEDQNESEQYSHRANLEIHGLPFEKDEDLKDELSKLAVALKLPNFSLSDVLAIHRLPSKRDTVPVVLVRFASLSVKESWSAARGSLRQLHQSGALPKLFFNDNLTKFNRDLFWHARTAAKDKGYLFAWVKTGKIYVKKTEDAPLLRISKLSDIAKIQ</sequence>
<dbReference type="AlphaFoldDB" id="A0A9J6FZP3"/>
<keyword evidence="2" id="KW-0863">Zinc-finger</keyword>
<keyword evidence="3" id="KW-0862">Zinc</keyword>
<evidence type="ECO:0000256" key="4">
    <source>
        <dbReference type="SAM" id="Coils"/>
    </source>
</evidence>